<dbReference type="SUPFAM" id="SSF51735">
    <property type="entry name" value="NAD(P)-binding Rossmann-fold domains"/>
    <property type="match status" value="1"/>
</dbReference>
<gene>
    <name evidence="4" type="ORF">EAS64_26750</name>
</gene>
<dbReference type="RefSeq" id="WP_145857373.1">
    <property type="nucleotide sequence ID" value="NZ_RPFW01000005.1"/>
</dbReference>
<dbReference type="EMBL" id="RPFW01000005">
    <property type="protein sequence ID" value="TVZ02402.1"/>
    <property type="molecule type" value="Genomic_DNA"/>
</dbReference>
<dbReference type="OrthoDB" id="5173603at2"/>
<keyword evidence="2" id="KW-0560">Oxidoreductase</keyword>
<sequence>MGKLDGKVAVVTGAARGQGRSHAVTLARAGADIIALDICADIESVQYPLASPADLAETQHLVEKEDRRCVTYQADVREPAQVREAVDGGVAELGRLDIVVANAGITALGPALSGSAFLDTVNVNFQGVVNVVTAAYPHLRAGASIIATGSVAAMFRGATDIRQQGPGGAGYSLSKREIARFVHDLALALAPESIRVNAVHPGNVNTDMLHNAAMYKVFRPELDDVTPEDFEPASAAMFPLPISWLEPRDISEAVLFFASDEARYVTGQQLRVDGGCALTHTPALPNP</sequence>
<keyword evidence="5" id="KW-1185">Reference proteome</keyword>
<dbReference type="InterPro" id="IPR002347">
    <property type="entry name" value="SDR_fam"/>
</dbReference>
<dbReference type="CDD" id="cd05233">
    <property type="entry name" value="SDR_c"/>
    <property type="match status" value="1"/>
</dbReference>
<evidence type="ECO:0000256" key="1">
    <source>
        <dbReference type="ARBA" id="ARBA00006484"/>
    </source>
</evidence>
<name>A0A6P2BTJ2_9ACTN</name>
<dbReference type="Gene3D" id="3.40.50.720">
    <property type="entry name" value="NAD(P)-binding Rossmann-like Domain"/>
    <property type="match status" value="1"/>
</dbReference>
<comment type="caution">
    <text evidence="4">The sequence shown here is derived from an EMBL/GenBank/DDBJ whole genome shotgun (WGS) entry which is preliminary data.</text>
</comment>
<keyword evidence="3" id="KW-0520">NAD</keyword>
<dbReference type="InterPro" id="IPR023985">
    <property type="entry name" value="SDR_subfam_1"/>
</dbReference>
<dbReference type="Pfam" id="PF13561">
    <property type="entry name" value="adh_short_C2"/>
    <property type="match status" value="1"/>
</dbReference>
<proteinExistence type="inferred from homology"/>
<dbReference type="PANTHER" id="PTHR42760:SF133">
    <property type="entry name" value="3-OXOACYL-[ACYL-CARRIER-PROTEIN] REDUCTASE"/>
    <property type="match status" value="1"/>
</dbReference>
<protein>
    <submittedName>
        <fullName evidence="4">NAD(P)-dependent oxidoreductase</fullName>
    </submittedName>
</protein>
<dbReference type="Proteomes" id="UP000460272">
    <property type="component" value="Unassembled WGS sequence"/>
</dbReference>
<accession>A0A6P2BTJ2</accession>
<dbReference type="FunFam" id="3.40.50.720:FF:000084">
    <property type="entry name" value="Short-chain dehydrogenase reductase"/>
    <property type="match status" value="1"/>
</dbReference>
<dbReference type="AlphaFoldDB" id="A0A6P2BTJ2"/>
<dbReference type="PRINTS" id="PR00081">
    <property type="entry name" value="GDHRDH"/>
</dbReference>
<dbReference type="NCBIfam" id="TIGR03971">
    <property type="entry name" value="SDR_subfam_1"/>
    <property type="match status" value="1"/>
</dbReference>
<evidence type="ECO:0000313" key="4">
    <source>
        <dbReference type="EMBL" id="TVZ02402.1"/>
    </source>
</evidence>
<evidence type="ECO:0000256" key="2">
    <source>
        <dbReference type="ARBA" id="ARBA00023002"/>
    </source>
</evidence>
<dbReference type="InterPro" id="IPR036291">
    <property type="entry name" value="NAD(P)-bd_dom_sf"/>
</dbReference>
<reference evidence="4 5" key="1">
    <citation type="submission" date="2018-11" db="EMBL/GenBank/DDBJ databases">
        <title>Trebonia kvetii gen.nov., sp.nov., a novel acidophilic actinobacterium, and proposal of the new actinobacterial family Treboniaceae fam. nov.</title>
        <authorList>
            <person name="Rapoport D."/>
            <person name="Sagova-Mareckova M."/>
            <person name="Sedlacek I."/>
            <person name="Provaznik J."/>
            <person name="Kralova S."/>
            <person name="Pavlinic D."/>
            <person name="Benes V."/>
            <person name="Kopecky J."/>
        </authorList>
    </citation>
    <scope>NUCLEOTIDE SEQUENCE [LARGE SCALE GENOMIC DNA]</scope>
    <source>
        <strain evidence="4 5">15Tr583</strain>
    </source>
</reference>
<comment type="similarity">
    <text evidence="1">Belongs to the short-chain dehydrogenases/reductases (SDR) family.</text>
</comment>
<dbReference type="PANTHER" id="PTHR42760">
    <property type="entry name" value="SHORT-CHAIN DEHYDROGENASES/REDUCTASES FAMILY MEMBER"/>
    <property type="match status" value="1"/>
</dbReference>
<dbReference type="GO" id="GO:0016616">
    <property type="term" value="F:oxidoreductase activity, acting on the CH-OH group of donors, NAD or NADP as acceptor"/>
    <property type="evidence" value="ECO:0007669"/>
    <property type="project" value="TreeGrafter"/>
</dbReference>
<evidence type="ECO:0000256" key="3">
    <source>
        <dbReference type="ARBA" id="ARBA00023027"/>
    </source>
</evidence>
<evidence type="ECO:0000313" key="5">
    <source>
        <dbReference type="Proteomes" id="UP000460272"/>
    </source>
</evidence>
<organism evidence="4 5">
    <name type="scientific">Trebonia kvetii</name>
    <dbReference type="NCBI Taxonomy" id="2480626"/>
    <lineage>
        <taxon>Bacteria</taxon>
        <taxon>Bacillati</taxon>
        <taxon>Actinomycetota</taxon>
        <taxon>Actinomycetes</taxon>
        <taxon>Streptosporangiales</taxon>
        <taxon>Treboniaceae</taxon>
        <taxon>Trebonia</taxon>
    </lineage>
</organism>